<evidence type="ECO:0000313" key="13">
    <source>
        <dbReference type="EMBL" id="PJK28728.1"/>
    </source>
</evidence>
<dbReference type="SUPFAM" id="SSF47413">
    <property type="entry name" value="lambda repressor-like DNA-binding domains"/>
    <property type="match status" value="1"/>
</dbReference>
<keyword evidence="14" id="KW-1185">Reference proteome</keyword>
<dbReference type="GO" id="GO:0003677">
    <property type="term" value="F:DNA binding"/>
    <property type="evidence" value="ECO:0007669"/>
    <property type="project" value="InterPro"/>
</dbReference>
<dbReference type="NCBIfam" id="NF006015">
    <property type="entry name" value="PRK08154.1"/>
    <property type="match status" value="1"/>
</dbReference>
<dbReference type="AlphaFoldDB" id="A0A2M9FZ42"/>
<dbReference type="GO" id="GO:0000287">
    <property type="term" value="F:magnesium ion binding"/>
    <property type="evidence" value="ECO:0007669"/>
    <property type="project" value="UniProtKB-UniRule"/>
</dbReference>
<comment type="function">
    <text evidence="11">Catalyzes the specific phosphorylation of the 3-hydroxyl group of shikimic acid using ATP as a cosubstrate.</text>
</comment>
<dbReference type="PANTHER" id="PTHR21087">
    <property type="entry name" value="SHIKIMATE KINASE"/>
    <property type="match status" value="1"/>
</dbReference>
<feature type="binding site" evidence="11">
    <location>
        <position position="261"/>
    </location>
    <ligand>
        <name>substrate</name>
    </ligand>
</feature>
<evidence type="ECO:0000256" key="6">
    <source>
        <dbReference type="ARBA" id="ARBA00022741"/>
    </source>
</evidence>
<keyword evidence="6 11" id="KW-0547">Nucleotide-binding</keyword>
<gene>
    <name evidence="11" type="primary">aroK</name>
    <name evidence="13" type="ORF">CVT23_15430</name>
</gene>
<evidence type="ECO:0000256" key="3">
    <source>
        <dbReference type="ARBA" id="ARBA00012154"/>
    </source>
</evidence>
<comment type="pathway">
    <text evidence="1 11">Metabolic intermediate biosynthesis; chorismate biosynthesis; chorismate from D-erythrose 4-phosphate and phosphoenolpyruvate: step 5/7.</text>
</comment>
<evidence type="ECO:0000256" key="8">
    <source>
        <dbReference type="ARBA" id="ARBA00022840"/>
    </source>
</evidence>
<dbReference type="Pfam" id="PF01381">
    <property type="entry name" value="HTH_3"/>
    <property type="match status" value="1"/>
</dbReference>
<dbReference type="GO" id="GO:0009423">
    <property type="term" value="P:chorismate biosynthetic process"/>
    <property type="evidence" value="ECO:0007669"/>
    <property type="project" value="UniProtKB-UniRule"/>
</dbReference>
<dbReference type="SUPFAM" id="SSF52540">
    <property type="entry name" value="P-loop containing nucleoside triphosphate hydrolases"/>
    <property type="match status" value="1"/>
</dbReference>
<evidence type="ECO:0000256" key="4">
    <source>
        <dbReference type="ARBA" id="ARBA00022605"/>
    </source>
</evidence>
<comment type="catalytic activity">
    <reaction evidence="10 11">
        <text>shikimate + ATP = 3-phosphoshikimate + ADP + H(+)</text>
        <dbReference type="Rhea" id="RHEA:13121"/>
        <dbReference type="ChEBI" id="CHEBI:15378"/>
        <dbReference type="ChEBI" id="CHEBI:30616"/>
        <dbReference type="ChEBI" id="CHEBI:36208"/>
        <dbReference type="ChEBI" id="CHEBI:145989"/>
        <dbReference type="ChEBI" id="CHEBI:456216"/>
        <dbReference type="EC" id="2.7.1.71"/>
    </reaction>
</comment>
<comment type="subcellular location">
    <subcellularLocation>
        <location evidence="11">Cytoplasm</location>
    </subcellularLocation>
</comment>
<keyword evidence="8 11" id="KW-0067">ATP-binding</keyword>
<dbReference type="InterPro" id="IPR031322">
    <property type="entry name" value="Shikimate/glucono_kinase"/>
</dbReference>
<evidence type="ECO:0000256" key="7">
    <source>
        <dbReference type="ARBA" id="ARBA00022777"/>
    </source>
</evidence>
<feature type="binding site" evidence="11">
    <location>
        <position position="138"/>
    </location>
    <ligand>
        <name>Mg(2+)</name>
        <dbReference type="ChEBI" id="CHEBI:18420"/>
    </ligand>
</feature>
<dbReference type="HAMAP" id="MF_00109">
    <property type="entry name" value="Shikimate_kinase"/>
    <property type="match status" value="1"/>
</dbReference>
<keyword evidence="5 11" id="KW-0808">Transferase</keyword>
<comment type="similarity">
    <text evidence="2 11">Belongs to the shikimate kinase family.</text>
</comment>
<dbReference type="InterPro" id="IPR027417">
    <property type="entry name" value="P-loop_NTPase"/>
</dbReference>
<keyword evidence="4 11" id="KW-0028">Amino-acid biosynthesis</keyword>
<evidence type="ECO:0000256" key="10">
    <source>
        <dbReference type="ARBA" id="ARBA00048567"/>
    </source>
</evidence>
<evidence type="ECO:0000256" key="9">
    <source>
        <dbReference type="ARBA" id="ARBA00023141"/>
    </source>
</evidence>
<protein>
    <recommendedName>
        <fullName evidence="3 11">Shikimate kinase</fullName>
        <shortName evidence="11">SK</shortName>
        <ecNumber evidence="3 11">2.7.1.71</ecNumber>
    </recommendedName>
</protein>
<dbReference type="GO" id="GO:0005524">
    <property type="term" value="F:ATP binding"/>
    <property type="evidence" value="ECO:0007669"/>
    <property type="project" value="UniProtKB-UniRule"/>
</dbReference>
<dbReference type="EMBL" id="PHIG01000039">
    <property type="protein sequence ID" value="PJK28728.1"/>
    <property type="molecule type" value="Genomic_DNA"/>
</dbReference>
<reference evidence="13 14" key="1">
    <citation type="submission" date="2017-11" db="EMBL/GenBank/DDBJ databases">
        <title>Draft genome sequence of Rhizobiales bacterium SY3-13.</title>
        <authorList>
            <person name="Sun C."/>
        </authorList>
    </citation>
    <scope>NUCLEOTIDE SEQUENCE [LARGE SCALE GENOMIC DNA]</scope>
    <source>
        <strain evidence="13 14">SY3-13</strain>
    </source>
</reference>
<dbReference type="EC" id="2.7.1.71" evidence="3 11"/>
<dbReference type="GO" id="GO:0004765">
    <property type="term" value="F:shikimate kinase activity"/>
    <property type="evidence" value="ECO:0007669"/>
    <property type="project" value="UniProtKB-UniRule"/>
</dbReference>
<dbReference type="InterPro" id="IPR023000">
    <property type="entry name" value="Shikimate_kinase_CS"/>
</dbReference>
<dbReference type="InterPro" id="IPR000623">
    <property type="entry name" value="Shikimate_kinase/TSH1"/>
</dbReference>
<keyword evidence="11" id="KW-0479">Metal-binding</keyword>
<evidence type="ECO:0000313" key="14">
    <source>
        <dbReference type="Proteomes" id="UP000229498"/>
    </source>
</evidence>
<dbReference type="InterPro" id="IPR010982">
    <property type="entry name" value="Lambda_DNA-bd_dom_sf"/>
</dbReference>
<dbReference type="PROSITE" id="PS01128">
    <property type="entry name" value="SHIKIMATE_KINASE"/>
    <property type="match status" value="1"/>
</dbReference>
<evidence type="ECO:0000256" key="1">
    <source>
        <dbReference type="ARBA" id="ARBA00004842"/>
    </source>
</evidence>
<dbReference type="CDD" id="cd00093">
    <property type="entry name" value="HTH_XRE"/>
    <property type="match status" value="1"/>
</dbReference>
<comment type="cofactor">
    <cofactor evidence="11">
        <name>Mg(2+)</name>
        <dbReference type="ChEBI" id="CHEBI:18420"/>
    </cofactor>
    <text evidence="11">Binds 1 Mg(2+) ion per subunit.</text>
</comment>
<comment type="caution">
    <text evidence="11">Lacks conserved residue(s) required for the propagation of feature annotation.</text>
</comment>
<dbReference type="PROSITE" id="PS50943">
    <property type="entry name" value="HTH_CROC1"/>
    <property type="match status" value="1"/>
</dbReference>
<dbReference type="Gene3D" id="1.10.260.40">
    <property type="entry name" value="lambda repressor-like DNA-binding domains"/>
    <property type="match status" value="1"/>
</dbReference>
<keyword evidence="11" id="KW-0963">Cytoplasm</keyword>
<accession>A0A2M9FZ42</accession>
<dbReference type="Pfam" id="PF01202">
    <property type="entry name" value="SKI"/>
    <property type="match status" value="1"/>
</dbReference>
<keyword evidence="7 11" id="KW-0418">Kinase</keyword>
<dbReference type="InterPro" id="IPR001387">
    <property type="entry name" value="Cro/C1-type_HTH"/>
</dbReference>
<comment type="subunit">
    <text evidence="11">Monomer.</text>
</comment>
<keyword evidence="11" id="KW-0460">Magnesium</keyword>
<dbReference type="GO" id="GO:0009073">
    <property type="term" value="P:aromatic amino acid family biosynthetic process"/>
    <property type="evidence" value="ECO:0007669"/>
    <property type="project" value="UniProtKB-KW"/>
</dbReference>
<feature type="domain" description="HTH cro/C1-type" evidence="12">
    <location>
        <begin position="26"/>
        <end position="80"/>
    </location>
</feature>
<keyword evidence="9 11" id="KW-0057">Aromatic amino acid biosynthesis</keyword>
<feature type="binding site" evidence="11">
    <location>
        <begin position="134"/>
        <end position="139"/>
    </location>
    <ligand>
        <name>ATP</name>
        <dbReference type="ChEBI" id="CHEBI:30616"/>
    </ligand>
</feature>
<evidence type="ECO:0000259" key="12">
    <source>
        <dbReference type="PROSITE" id="PS50943"/>
    </source>
</evidence>
<sequence>MTMREPPARDQMDPTAAFLQGVGTRVRDARARHGMTRRDLAKHSGVSERHLAQLEAGKGNISIVLLRQVAGALATPLSELLDDGPDRSPDHRLLAGMLDQLGADQIAEARRLLEQRFVRSSERNGRLALIGLRGAGKSTVGRLVAARRGSEFVELAEEVERVAGLGLDEIFEFSGQAGYRRFEGEALRRLLGDRRQAVLATGGGIVSNPATFQMLLGGCFTIWLRADPQAHMARVVAQGDQRPMAGNRQAMEDLERILRNREALYAQADAVVDTSGLAPDAVAERVLRCWPAVRAA</sequence>
<feature type="binding site" evidence="11">
    <location>
        <position position="203"/>
    </location>
    <ligand>
        <name>substrate</name>
    </ligand>
</feature>
<dbReference type="OrthoDB" id="9800332at2"/>
<dbReference type="PRINTS" id="PR01100">
    <property type="entry name" value="SHIKIMTKNASE"/>
</dbReference>
<feature type="binding site" evidence="11">
    <location>
        <position position="180"/>
    </location>
    <ligand>
        <name>substrate</name>
    </ligand>
</feature>
<dbReference type="CDD" id="cd00464">
    <property type="entry name" value="SK"/>
    <property type="match status" value="1"/>
</dbReference>
<evidence type="ECO:0000256" key="5">
    <source>
        <dbReference type="ARBA" id="ARBA00022679"/>
    </source>
</evidence>
<dbReference type="UniPathway" id="UPA00053">
    <property type="reaction ID" value="UER00088"/>
</dbReference>
<dbReference type="GO" id="GO:0005829">
    <property type="term" value="C:cytosol"/>
    <property type="evidence" value="ECO:0007669"/>
    <property type="project" value="TreeGrafter"/>
</dbReference>
<evidence type="ECO:0000256" key="2">
    <source>
        <dbReference type="ARBA" id="ARBA00006997"/>
    </source>
</evidence>
<evidence type="ECO:0000256" key="11">
    <source>
        <dbReference type="HAMAP-Rule" id="MF_00109"/>
    </source>
</evidence>
<dbReference type="GO" id="GO:0008652">
    <property type="term" value="P:amino acid biosynthetic process"/>
    <property type="evidence" value="ECO:0007669"/>
    <property type="project" value="UniProtKB-KW"/>
</dbReference>
<proteinExistence type="inferred from homology"/>
<dbReference type="Proteomes" id="UP000229498">
    <property type="component" value="Unassembled WGS sequence"/>
</dbReference>
<feature type="binding site" evidence="11">
    <location>
        <position position="242"/>
    </location>
    <ligand>
        <name>ATP</name>
        <dbReference type="ChEBI" id="CHEBI:30616"/>
    </ligand>
</feature>
<dbReference type="SMART" id="SM00530">
    <property type="entry name" value="HTH_XRE"/>
    <property type="match status" value="1"/>
</dbReference>
<dbReference type="Gene3D" id="3.40.50.300">
    <property type="entry name" value="P-loop containing nucleotide triphosphate hydrolases"/>
    <property type="match status" value="1"/>
</dbReference>
<comment type="caution">
    <text evidence="13">The sequence shown here is derived from an EMBL/GenBank/DDBJ whole genome shotgun (WGS) entry which is preliminary data.</text>
</comment>
<dbReference type="PANTHER" id="PTHR21087:SF16">
    <property type="entry name" value="SHIKIMATE KINASE 1, CHLOROPLASTIC"/>
    <property type="match status" value="1"/>
</dbReference>
<name>A0A2M9FZ42_9PROT</name>
<organism evidence="13 14">
    <name type="scientific">Minwuia thermotolerans</name>
    <dbReference type="NCBI Taxonomy" id="2056226"/>
    <lineage>
        <taxon>Bacteria</taxon>
        <taxon>Pseudomonadati</taxon>
        <taxon>Pseudomonadota</taxon>
        <taxon>Alphaproteobacteria</taxon>
        <taxon>Minwuiales</taxon>
        <taxon>Minwuiaceae</taxon>
        <taxon>Minwuia</taxon>
    </lineage>
</organism>